<dbReference type="GO" id="GO:0008080">
    <property type="term" value="F:N-acetyltransferase activity"/>
    <property type="evidence" value="ECO:0007669"/>
    <property type="project" value="TreeGrafter"/>
</dbReference>
<sequence length="144" mass="15548">MPHIRPATPADIPALLDGITQLAAHHGDAASATPATLARDLFGPTPWMHALIFDNHAGYAILLPLAQIQYGRRGMDLHHLFIWPDHRGSGMGRALLAACADRARGLGCTYLTVGTHPANTAAETYYLANGFARRDPSPRFAMQL</sequence>
<accession>A0A1H8CN75</accession>
<dbReference type="InterPro" id="IPR051016">
    <property type="entry name" value="Diverse_Substrate_AcTransf"/>
</dbReference>
<reference evidence="4 5" key="1">
    <citation type="submission" date="2016-10" db="EMBL/GenBank/DDBJ databases">
        <authorList>
            <person name="de Groot N.N."/>
        </authorList>
    </citation>
    <scope>NUCLEOTIDE SEQUENCE [LARGE SCALE GENOMIC DNA]</scope>
    <source>
        <strain evidence="4 5">CGMCC 1.10836</strain>
    </source>
</reference>
<dbReference type="CDD" id="cd04301">
    <property type="entry name" value="NAT_SF"/>
    <property type="match status" value="1"/>
</dbReference>
<evidence type="ECO:0000313" key="4">
    <source>
        <dbReference type="EMBL" id="SEM96490.1"/>
    </source>
</evidence>
<keyword evidence="5" id="KW-1185">Reference proteome</keyword>
<dbReference type="EMBL" id="FOCO01000005">
    <property type="protein sequence ID" value="SEM96490.1"/>
    <property type="molecule type" value="Genomic_DNA"/>
</dbReference>
<dbReference type="Gene3D" id="3.40.630.30">
    <property type="match status" value="1"/>
</dbReference>
<evidence type="ECO:0000256" key="1">
    <source>
        <dbReference type="ARBA" id="ARBA00022679"/>
    </source>
</evidence>
<dbReference type="STRING" id="1077947.SAMN05216227_100576"/>
<dbReference type="PANTHER" id="PTHR10545:SF29">
    <property type="entry name" value="GH14572P-RELATED"/>
    <property type="match status" value="1"/>
</dbReference>
<evidence type="ECO:0000313" key="5">
    <source>
        <dbReference type="Proteomes" id="UP000183002"/>
    </source>
</evidence>
<dbReference type="InterPro" id="IPR016181">
    <property type="entry name" value="Acyl_CoA_acyltransferase"/>
</dbReference>
<keyword evidence="1 4" id="KW-0808">Transferase</keyword>
<dbReference type="Proteomes" id="UP000183002">
    <property type="component" value="Unassembled WGS sequence"/>
</dbReference>
<dbReference type="Pfam" id="PF00583">
    <property type="entry name" value="Acetyltransf_1"/>
    <property type="match status" value="1"/>
</dbReference>
<organism evidence="4 5">
    <name type="scientific">Pseudorhodobacter antarcticus</name>
    <dbReference type="NCBI Taxonomy" id="1077947"/>
    <lineage>
        <taxon>Bacteria</taxon>
        <taxon>Pseudomonadati</taxon>
        <taxon>Pseudomonadota</taxon>
        <taxon>Alphaproteobacteria</taxon>
        <taxon>Rhodobacterales</taxon>
        <taxon>Paracoccaceae</taxon>
        <taxon>Pseudorhodobacter</taxon>
    </lineage>
</organism>
<evidence type="ECO:0000259" key="3">
    <source>
        <dbReference type="PROSITE" id="PS51186"/>
    </source>
</evidence>
<keyword evidence="2 4" id="KW-0012">Acyltransferase</keyword>
<proteinExistence type="predicted"/>
<evidence type="ECO:0000256" key="2">
    <source>
        <dbReference type="ARBA" id="ARBA00023315"/>
    </source>
</evidence>
<dbReference type="PROSITE" id="PS51186">
    <property type="entry name" value="GNAT"/>
    <property type="match status" value="1"/>
</dbReference>
<gene>
    <name evidence="4" type="ORF">SAMN05216227_100576</name>
</gene>
<feature type="domain" description="N-acetyltransferase" evidence="3">
    <location>
        <begin position="2"/>
        <end position="144"/>
    </location>
</feature>
<dbReference type="InterPro" id="IPR000182">
    <property type="entry name" value="GNAT_dom"/>
</dbReference>
<dbReference type="AlphaFoldDB" id="A0A1H8CN75"/>
<dbReference type="RefSeq" id="WP_175469243.1">
    <property type="nucleotide sequence ID" value="NZ_FOCO01000005.1"/>
</dbReference>
<protein>
    <submittedName>
        <fullName evidence="4">L-amino acid N-acyltransferase YncA</fullName>
    </submittedName>
</protein>
<dbReference type="SUPFAM" id="SSF55729">
    <property type="entry name" value="Acyl-CoA N-acyltransferases (Nat)"/>
    <property type="match status" value="1"/>
</dbReference>
<name>A0A1H8CN75_9RHOB</name>
<dbReference type="PANTHER" id="PTHR10545">
    <property type="entry name" value="DIAMINE N-ACETYLTRANSFERASE"/>
    <property type="match status" value="1"/>
</dbReference>